<dbReference type="AlphaFoldDB" id="A0A941BLG5"/>
<gene>
    <name evidence="2" type="ORF">KAK03_11815</name>
</gene>
<feature type="chain" id="PRO_5036807635" description="Lipoprotein" evidence="1">
    <location>
        <begin position="21"/>
        <end position="158"/>
    </location>
</feature>
<evidence type="ECO:0000256" key="1">
    <source>
        <dbReference type="SAM" id="SignalP"/>
    </source>
</evidence>
<name>A0A941BLG5_9BURK</name>
<keyword evidence="1" id="KW-0732">Signal</keyword>
<evidence type="ECO:0000313" key="3">
    <source>
        <dbReference type="Proteomes" id="UP000676246"/>
    </source>
</evidence>
<dbReference type="EMBL" id="JAGQDD010000007">
    <property type="protein sequence ID" value="MBQ0931174.1"/>
    <property type="molecule type" value="Genomic_DNA"/>
</dbReference>
<keyword evidence="3" id="KW-1185">Reference proteome</keyword>
<comment type="caution">
    <text evidence="2">The sequence shown here is derived from an EMBL/GenBank/DDBJ whole genome shotgun (WGS) entry which is preliminary data.</text>
</comment>
<evidence type="ECO:0008006" key="4">
    <source>
        <dbReference type="Google" id="ProtNLM"/>
    </source>
</evidence>
<evidence type="ECO:0000313" key="2">
    <source>
        <dbReference type="EMBL" id="MBQ0931174.1"/>
    </source>
</evidence>
<accession>A0A941BLG5</accession>
<feature type="signal peptide" evidence="1">
    <location>
        <begin position="1"/>
        <end position="20"/>
    </location>
</feature>
<protein>
    <recommendedName>
        <fullName evidence="4">Lipoprotein</fullName>
    </recommendedName>
</protein>
<dbReference type="RefSeq" id="WP_210854159.1">
    <property type="nucleotide sequence ID" value="NZ_JAGQDD010000007.1"/>
</dbReference>
<organism evidence="2 3">
    <name type="scientific">Ideonella alba</name>
    <dbReference type="NCBI Taxonomy" id="2824118"/>
    <lineage>
        <taxon>Bacteria</taxon>
        <taxon>Pseudomonadati</taxon>
        <taxon>Pseudomonadota</taxon>
        <taxon>Betaproteobacteria</taxon>
        <taxon>Burkholderiales</taxon>
        <taxon>Sphaerotilaceae</taxon>
        <taxon>Ideonella</taxon>
    </lineage>
</organism>
<dbReference type="Proteomes" id="UP000676246">
    <property type="component" value="Unassembled WGS sequence"/>
</dbReference>
<sequence>MKYTVIAVALVAALSGCGQKANGSFADVPYGSTRADLEKAGFTCRKEADTEFTCVNLNWKGTVFGRQMRKLAFSRQATGDGSSVVVEMAEAPRGPGDIKLLERDIDQVCQRDARWDYWTEGTVALAWNCRDGSFLKFFYDAAAGGIPARASFSSDSPS</sequence>
<reference evidence="2 3" key="1">
    <citation type="submission" date="2021-04" db="EMBL/GenBank/DDBJ databases">
        <title>The genome sequence of Ideonella sp. 3Y2.</title>
        <authorList>
            <person name="Liu Y."/>
        </authorList>
    </citation>
    <scope>NUCLEOTIDE SEQUENCE [LARGE SCALE GENOMIC DNA]</scope>
    <source>
        <strain evidence="2 3">3Y2</strain>
    </source>
</reference>
<dbReference type="PROSITE" id="PS51257">
    <property type="entry name" value="PROKAR_LIPOPROTEIN"/>
    <property type="match status" value="1"/>
</dbReference>
<proteinExistence type="predicted"/>